<comment type="caution">
    <text evidence="1">The sequence shown here is derived from an EMBL/GenBank/DDBJ whole genome shotgun (WGS) entry which is preliminary data.</text>
</comment>
<protein>
    <submittedName>
        <fullName evidence="1">11808_t:CDS:1</fullName>
    </submittedName>
</protein>
<dbReference type="Proteomes" id="UP000789525">
    <property type="component" value="Unassembled WGS sequence"/>
</dbReference>
<reference evidence="1" key="1">
    <citation type="submission" date="2021-06" db="EMBL/GenBank/DDBJ databases">
        <authorList>
            <person name="Kallberg Y."/>
            <person name="Tangrot J."/>
            <person name="Rosling A."/>
        </authorList>
    </citation>
    <scope>NUCLEOTIDE SEQUENCE</scope>
    <source>
        <strain evidence="1">CL356</strain>
    </source>
</reference>
<dbReference type="EMBL" id="CAJVPT010068076">
    <property type="protein sequence ID" value="CAG8775945.1"/>
    <property type="molecule type" value="Genomic_DNA"/>
</dbReference>
<gene>
    <name evidence="1" type="ORF">ACOLOM_LOCUS14088</name>
</gene>
<evidence type="ECO:0000313" key="1">
    <source>
        <dbReference type="EMBL" id="CAG8775945.1"/>
    </source>
</evidence>
<accession>A0ACA9R4U0</accession>
<sequence>SKPLNGSALCPDAPYICDTPALLDEELPRFQIDGLFIESRADELQEHLVGLSSEQ</sequence>
<name>A0ACA9R4U0_9GLOM</name>
<evidence type="ECO:0000313" key="2">
    <source>
        <dbReference type="Proteomes" id="UP000789525"/>
    </source>
</evidence>
<keyword evidence="2" id="KW-1185">Reference proteome</keyword>
<proteinExistence type="predicted"/>
<feature type="non-terminal residue" evidence="1">
    <location>
        <position position="55"/>
    </location>
</feature>
<organism evidence="1 2">
    <name type="scientific">Acaulospora colombiana</name>
    <dbReference type="NCBI Taxonomy" id="27376"/>
    <lineage>
        <taxon>Eukaryota</taxon>
        <taxon>Fungi</taxon>
        <taxon>Fungi incertae sedis</taxon>
        <taxon>Mucoromycota</taxon>
        <taxon>Glomeromycotina</taxon>
        <taxon>Glomeromycetes</taxon>
        <taxon>Diversisporales</taxon>
        <taxon>Acaulosporaceae</taxon>
        <taxon>Acaulospora</taxon>
    </lineage>
</organism>
<feature type="non-terminal residue" evidence="1">
    <location>
        <position position="1"/>
    </location>
</feature>